<dbReference type="Gene3D" id="3.40.630.30">
    <property type="match status" value="1"/>
</dbReference>
<keyword evidence="2" id="KW-0472">Membrane</keyword>
<feature type="compositionally biased region" description="Basic and acidic residues" evidence="1">
    <location>
        <begin position="82"/>
        <end position="92"/>
    </location>
</feature>
<dbReference type="OrthoDB" id="2388372at2759"/>
<evidence type="ECO:0000256" key="2">
    <source>
        <dbReference type="SAM" id="Phobius"/>
    </source>
</evidence>
<keyword evidence="2" id="KW-0812">Transmembrane</keyword>
<dbReference type="AlphaFoldDB" id="A0A9P6LRY7"/>
<gene>
    <name evidence="4" type="ORF">BGZ65_008827</name>
</gene>
<reference evidence="4" key="1">
    <citation type="journal article" date="2020" name="Fungal Divers.">
        <title>Resolving the Mortierellaceae phylogeny through synthesis of multi-gene phylogenetics and phylogenomics.</title>
        <authorList>
            <person name="Vandepol N."/>
            <person name="Liber J."/>
            <person name="Desiro A."/>
            <person name="Na H."/>
            <person name="Kennedy M."/>
            <person name="Barry K."/>
            <person name="Grigoriev I.V."/>
            <person name="Miller A.N."/>
            <person name="O'Donnell K."/>
            <person name="Stajich J.E."/>
            <person name="Bonito G."/>
        </authorList>
    </citation>
    <scope>NUCLEOTIDE SEQUENCE</scope>
    <source>
        <strain evidence="4">MES-2147</strain>
    </source>
</reference>
<keyword evidence="2" id="KW-1133">Transmembrane helix</keyword>
<dbReference type="InterPro" id="IPR000182">
    <property type="entry name" value="GNAT_dom"/>
</dbReference>
<evidence type="ECO:0000256" key="1">
    <source>
        <dbReference type="SAM" id="MobiDB-lite"/>
    </source>
</evidence>
<organism evidence="4 5">
    <name type="scientific">Modicella reniformis</name>
    <dbReference type="NCBI Taxonomy" id="1440133"/>
    <lineage>
        <taxon>Eukaryota</taxon>
        <taxon>Fungi</taxon>
        <taxon>Fungi incertae sedis</taxon>
        <taxon>Mucoromycota</taxon>
        <taxon>Mortierellomycotina</taxon>
        <taxon>Mortierellomycetes</taxon>
        <taxon>Mortierellales</taxon>
        <taxon>Mortierellaceae</taxon>
        <taxon>Modicella</taxon>
    </lineage>
</organism>
<evidence type="ECO:0000313" key="4">
    <source>
        <dbReference type="EMBL" id="KAF9923523.1"/>
    </source>
</evidence>
<feature type="region of interest" description="Disordered" evidence="1">
    <location>
        <begin position="79"/>
        <end position="136"/>
    </location>
</feature>
<feature type="domain" description="N-acetyltransferase" evidence="3">
    <location>
        <begin position="96"/>
        <end position="243"/>
    </location>
</feature>
<dbReference type="PROSITE" id="PS51186">
    <property type="entry name" value="GNAT"/>
    <property type="match status" value="1"/>
</dbReference>
<evidence type="ECO:0000259" key="3">
    <source>
        <dbReference type="PROSITE" id="PS51186"/>
    </source>
</evidence>
<dbReference type="Pfam" id="PF00583">
    <property type="entry name" value="Acetyltransf_1"/>
    <property type="match status" value="1"/>
</dbReference>
<feature type="compositionally biased region" description="Low complexity" evidence="1">
    <location>
        <begin position="93"/>
        <end position="134"/>
    </location>
</feature>
<accession>A0A9P6LRY7</accession>
<proteinExistence type="predicted"/>
<dbReference type="Proteomes" id="UP000749646">
    <property type="component" value="Unassembled WGS sequence"/>
</dbReference>
<protein>
    <recommendedName>
        <fullName evidence="3">N-acetyltransferase domain-containing protein</fullName>
    </recommendedName>
</protein>
<dbReference type="InterPro" id="IPR016181">
    <property type="entry name" value="Acyl_CoA_acyltransferase"/>
</dbReference>
<evidence type="ECO:0000313" key="5">
    <source>
        <dbReference type="Proteomes" id="UP000749646"/>
    </source>
</evidence>
<comment type="caution">
    <text evidence="4">The sequence shown here is derived from an EMBL/GenBank/DDBJ whole genome shotgun (WGS) entry which is preliminary data.</text>
</comment>
<dbReference type="CDD" id="cd04301">
    <property type="entry name" value="NAT_SF"/>
    <property type="match status" value="1"/>
</dbReference>
<keyword evidence="5" id="KW-1185">Reference proteome</keyword>
<name>A0A9P6LRY7_9FUNG</name>
<sequence>MFAFLRLRPMALLLWTSISTAILKFRKTQLGNYSEIIYIFSVSVLVAQGVLFLTLLYGASTQAPGPEIVGKLNEFLDQDQDQDQKQKQKQKQDNTMTTTTTTTTTSSKSGSVTKRSTETSSSSSSSSSSPPSSSKENNLFWVLEKEGIPIGSLGAIINPVKGEARLVCWAVLDVHQRKGCGTLLLKTAMNQLSEKKIKVQTVKVVLQGHQVPALRLFHKFNFQQIDRTPEWLGERVELEITTKDWIKNQQNN</sequence>
<dbReference type="GO" id="GO:0016747">
    <property type="term" value="F:acyltransferase activity, transferring groups other than amino-acyl groups"/>
    <property type="evidence" value="ECO:0007669"/>
    <property type="project" value="InterPro"/>
</dbReference>
<dbReference type="EMBL" id="JAAAHW010010693">
    <property type="protein sequence ID" value="KAF9923523.1"/>
    <property type="molecule type" value="Genomic_DNA"/>
</dbReference>
<feature type="transmembrane region" description="Helical" evidence="2">
    <location>
        <begin position="36"/>
        <end position="57"/>
    </location>
</feature>
<dbReference type="SUPFAM" id="SSF55729">
    <property type="entry name" value="Acyl-CoA N-acyltransferases (Nat)"/>
    <property type="match status" value="1"/>
</dbReference>